<dbReference type="InterPro" id="IPR020568">
    <property type="entry name" value="Ribosomal_Su5_D2-typ_SF"/>
</dbReference>
<protein>
    <recommendedName>
        <fullName evidence="4 5">Small ribosomal subunit protein uS9</fullName>
    </recommendedName>
</protein>
<comment type="similarity">
    <text evidence="1 5 6">Belongs to the universal ribosomal protein uS9 family.</text>
</comment>
<evidence type="ECO:0000256" key="7">
    <source>
        <dbReference type="SAM" id="MobiDB-lite"/>
    </source>
</evidence>
<evidence type="ECO:0000313" key="8">
    <source>
        <dbReference type="EMBL" id="PIZ98641.1"/>
    </source>
</evidence>
<reference evidence="9" key="1">
    <citation type="submission" date="2017-09" db="EMBL/GenBank/DDBJ databases">
        <title>Depth-based differentiation of microbial function through sediment-hosted aquifers and enrichment of novel symbionts in the deep terrestrial subsurface.</title>
        <authorList>
            <person name="Probst A.J."/>
            <person name="Ladd B."/>
            <person name="Jarett J.K."/>
            <person name="Geller-Mcgrath D.E."/>
            <person name="Sieber C.M.K."/>
            <person name="Emerson J.B."/>
            <person name="Anantharaman K."/>
            <person name="Thomas B.C."/>
            <person name="Malmstrom R."/>
            <person name="Stieglmeier M."/>
            <person name="Klingl A."/>
            <person name="Woyke T."/>
            <person name="Ryan C.M."/>
            <person name="Banfield J.F."/>
        </authorList>
    </citation>
    <scope>NUCLEOTIDE SEQUENCE [LARGE SCALE GENOMIC DNA]</scope>
</reference>
<keyword evidence="3 5" id="KW-0687">Ribonucleoprotein</keyword>
<dbReference type="GO" id="GO:0003735">
    <property type="term" value="F:structural constituent of ribosome"/>
    <property type="evidence" value="ECO:0007669"/>
    <property type="project" value="InterPro"/>
</dbReference>
<dbReference type="HAMAP" id="MF_00532_B">
    <property type="entry name" value="Ribosomal_uS9_B"/>
    <property type="match status" value="1"/>
</dbReference>
<dbReference type="InterPro" id="IPR014721">
    <property type="entry name" value="Ribsml_uS5_D2-typ_fold_subgr"/>
</dbReference>
<dbReference type="SUPFAM" id="SSF54211">
    <property type="entry name" value="Ribosomal protein S5 domain 2-like"/>
    <property type="match status" value="1"/>
</dbReference>
<dbReference type="InterPro" id="IPR023035">
    <property type="entry name" value="Ribosomal_uS9_bac/plastid"/>
</dbReference>
<dbReference type="PROSITE" id="PS00360">
    <property type="entry name" value="RIBOSOMAL_S9"/>
    <property type="match status" value="1"/>
</dbReference>
<gene>
    <name evidence="5" type="primary">rpsI</name>
    <name evidence="8" type="ORF">COX77_03890</name>
</gene>
<proteinExistence type="inferred from homology"/>
<name>A0A2M7VDV2_9BACT</name>
<evidence type="ECO:0000256" key="4">
    <source>
        <dbReference type="ARBA" id="ARBA00035259"/>
    </source>
</evidence>
<organism evidence="8 9">
    <name type="scientific">Candidatus Komeilibacteria bacterium CG_4_10_14_0_2_um_filter_37_10</name>
    <dbReference type="NCBI Taxonomy" id="1974470"/>
    <lineage>
        <taxon>Bacteria</taxon>
        <taxon>Candidatus Komeiliibacteriota</taxon>
    </lineage>
</organism>
<comment type="caution">
    <text evidence="8">The sequence shown here is derived from an EMBL/GenBank/DDBJ whole genome shotgun (WGS) entry which is preliminary data.</text>
</comment>
<feature type="compositionally biased region" description="Basic residues" evidence="7">
    <location>
        <begin position="120"/>
        <end position="139"/>
    </location>
</feature>
<dbReference type="EMBL" id="PFPO01000073">
    <property type="protein sequence ID" value="PIZ98641.1"/>
    <property type="molecule type" value="Genomic_DNA"/>
</dbReference>
<accession>A0A2M7VDV2</accession>
<dbReference type="Proteomes" id="UP000230405">
    <property type="component" value="Unassembled WGS sequence"/>
</dbReference>
<dbReference type="PANTHER" id="PTHR21569:SF1">
    <property type="entry name" value="SMALL RIBOSOMAL SUBUNIT PROTEIN US9M"/>
    <property type="match status" value="1"/>
</dbReference>
<dbReference type="GO" id="GO:0022627">
    <property type="term" value="C:cytosolic small ribosomal subunit"/>
    <property type="evidence" value="ECO:0007669"/>
    <property type="project" value="TreeGrafter"/>
</dbReference>
<keyword evidence="2 5" id="KW-0689">Ribosomal protein</keyword>
<dbReference type="GO" id="GO:0006412">
    <property type="term" value="P:translation"/>
    <property type="evidence" value="ECO:0007669"/>
    <property type="project" value="UniProtKB-UniRule"/>
</dbReference>
<evidence type="ECO:0000256" key="5">
    <source>
        <dbReference type="HAMAP-Rule" id="MF_00532"/>
    </source>
</evidence>
<dbReference type="FunFam" id="3.30.230.10:FF:000001">
    <property type="entry name" value="30S ribosomal protein S9"/>
    <property type="match status" value="1"/>
</dbReference>
<evidence type="ECO:0000313" key="9">
    <source>
        <dbReference type="Proteomes" id="UP000230405"/>
    </source>
</evidence>
<dbReference type="Pfam" id="PF00380">
    <property type="entry name" value="Ribosomal_S9"/>
    <property type="match status" value="1"/>
</dbReference>
<feature type="region of interest" description="Disordered" evidence="7">
    <location>
        <begin position="114"/>
        <end position="139"/>
    </location>
</feature>
<evidence type="ECO:0000256" key="3">
    <source>
        <dbReference type="ARBA" id="ARBA00023274"/>
    </source>
</evidence>
<dbReference type="AlphaFoldDB" id="A0A2M7VDV2"/>
<dbReference type="InterPro" id="IPR020574">
    <property type="entry name" value="Ribosomal_uS9_CS"/>
</dbReference>
<dbReference type="GO" id="GO:0003723">
    <property type="term" value="F:RNA binding"/>
    <property type="evidence" value="ECO:0007669"/>
    <property type="project" value="TreeGrafter"/>
</dbReference>
<evidence type="ECO:0000256" key="2">
    <source>
        <dbReference type="ARBA" id="ARBA00022980"/>
    </source>
</evidence>
<evidence type="ECO:0000256" key="1">
    <source>
        <dbReference type="ARBA" id="ARBA00005251"/>
    </source>
</evidence>
<evidence type="ECO:0000256" key="6">
    <source>
        <dbReference type="RuleBase" id="RU003815"/>
    </source>
</evidence>
<dbReference type="Gene3D" id="3.30.230.10">
    <property type="match status" value="1"/>
</dbReference>
<dbReference type="PANTHER" id="PTHR21569">
    <property type="entry name" value="RIBOSOMAL PROTEIN S9"/>
    <property type="match status" value="1"/>
</dbReference>
<dbReference type="NCBIfam" id="NF001099">
    <property type="entry name" value="PRK00132.1"/>
    <property type="match status" value="1"/>
</dbReference>
<sequence>MEKSIKQSKGKFITAVGKRKTAIASIRLVEQKENKEVIINEKTLSEYFNNYTWQKTVLAPLNLCGLLNHYHITIKVSGGGPNSQAEAIRHGISKAILIIDPNYRKALKAVGYLRRDPRKKERKKPGLKRARRAPQFSKR</sequence>
<dbReference type="InterPro" id="IPR000754">
    <property type="entry name" value="Ribosomal_uS9"/>
</dbReference>